<dbReference type="AlphaFoldDB" id="A0A841HZX6"/>
<protein>
    <submittedName>
        <fullName evidence="1">Type IV pilus assembly protein PilW</fullName>
    </submittedName>
</protein>
<sequence>MLIAIAIGGVVITLALTATMSSRRLYQLDSARTGLNQNLRTGMSMMVNDVRQAGERLNNELPAVQIIKQAGKPDQLIIRRSIMDITLPVCKPLKSGSNTDVIFVSVKGNSSSNPNCKEEGVDKRIEEWKNYRLSQPGQSVRVYIYQPPYSVGSVQYPAYGEFFTYDAEDRSGLHLHKSSGHWKNNYDDDRQPILYIMEERKYTLNPTTKRLTLEENEGAPQDIVANVNDFKVFAYKRTVDSNVVQKITTSFGANAGDKWKDLAYVEITLAGQDSRSGQRVNRTMTEIAVPRNILSK</sequence>
<comment type="caution">
    <text evidence="1">The sequence shown here is derived from an EMBL/GenBank/DDBJ whole genome shotgun (WGS) entry which is preliminary data.</text>
</comment>
<organism evidence="1 2">
    <name type="scientific">Deinobacterium chartae</name>
    <dbReference type="NCBI Taxonomy" id="521158"/>
    <lineage>
        <taxon>Bacteria</taxon>
        <taxon>Thermotogati</taxon>
        <taxon>Deinococcota</taxon>
        <taxon>Deinococci</taxon>
        <taxon>Deinococcales</taxon>
        <taxon>Deinococcaceae</taxon>
        <taxon>Deinobacterium</taxon>
    </lineage>
</organism>
<dbReference type="EMBL" id="JACHHG010000005">
    <property type="protein sequence ID" value="MBB6098244.1"/>
    <property type="molecule type" value="Genomic_DNA"/>
</dbReference>
<evidence type="ECO:0000313" key="1">
    <source>
        <dbReference type="EMBL" id="MBB6098244.1"/>
    </source>
</evidence>
<keyword evidence="2" id="KW-1185">Reference proteome</keyword>
<proteinExistence type="predicted"/>
<accession>A0A841HZX6</accession>
<evidence type="ECO:0000313" key="2">
    <source>
        <dbReference type="Proteomes" id="UP000569951"/>
    </source>
</evidence>
<gene>
    <name evidence="1" type="ORF">HNR42_001669</name>
</gene>
<reference evidence="1 2" key="1">
    <citation type="submission" date="2020-08" db="EMBL/GenBank/DDBJ databases">
        <title>Genomic Encyclopedia of Type Strains, Phase IV (KMG-IV): sequencing the most valuable type-strain genomes for metagenomic binning, comparative biology and taxonomic classification.</title>
        <authorList>
            <person name="Goeker M."/>
        </authorList>
    </citation>
    <scope>NUCLEOTIDE SEQUENCE [LARGE SCALE GENOMIC DNA]</scope>
    <source>
        <strain evidence="1 2">DSM 21458</strain>
    </source>
</reference>
<dbReference type="Proteomes" id="UP000569951">
    <property type="component" value="Unassembled WGS sequence"/>
</dbReference>
<name>A0A841HZX6_9DEIO</name>